<reference evidence="2" key="1">
    <citation type="submission" date="2020-02" db="EMBL/GenBank/DDBJ databases">
        <authorList>
            <person name="Meier V. D."/>
        </authorList>
    </citation>
    <scope>NUCLEOTIDE SEQUENCE</scope>
    <source>
        <strain evidence="2">AVDCRST_MAG92</strain>
    </source>
</reference>
<keyword evidence="1" id="KW-0472">Membrane</keyword>
<sequence length="39" mass="4195">MEPSFFTFQGSGIYFVIAAISASFANFIIAMTTTELVGN</sequence>
<keyword evidence="1" id="KW-1133">Transmembrane helix</keyword>
<dbReference type="AlphaFoldDB" id="A0A6J4HFF0"/>
<evidence type="ECO:0000256" key="1">
    <source>
        <dbReference type="SAM" id="Phobius"/>
    </source>
</evidence>
<organism evidence="2">
    <name type="scientific">uncultured Coleofasciculus sp</name>
    <dbReference type="NCBI Taxonomy" id="1267456"/>
    <lineage>
        <taxon>Bacteria</taxon>
        <taxon>Bacillati</taxon>
        <taxon>Cyanobacteriota</taxon>
        <taxon>Cyanophyceae</taxon>
        <taxon>Coleofasciculales</taxon>
        <taxon>Coleofasciculaceae</taxon>
        <taxon>Coleofasciculus</taxon>
        <taxon>environmental samples</taxon>
    </lineage>
</organism>
<name>A0A6J4HFF0_9CYAN</name>
<dbReference type="EMBL" id="CADCTM010000095">
    <property type="protein sequence ID" value="CAA9223228.1"/>
    <property type="molecule type" value="Genomic_DNA"/>
</dbReference>
<keyword evidence="1" id="KW-0812">Transmembrane</keyword>
<proteinExistence type="predicted"/>
<accession>A0A6J4HFF0</accession>
<feature type="transmembrane region" description="Helical" evidence="1">
    <location>
        <begin position="12"/>
        <end position="31"/>
    </location>
</feature>
<evidence type="ECO:0000313" key="2">
    <source>
        <dbReference type="EMBL" id="CAA9223228.1"/>
    </source>
</evidence>
<protein>
    <submittedName>
        <fullName evidence="2">Uncharacterized protein</fullName>
    </submittedName>
</protein>
<gene>
    <name evidence="2" type="ORF">AVDCRST_MAG92-668</name>
</gene>